<organism evidence="5 6">
    <name type="scientific">Candidatus Thermochlorobacter aerophilus</name>
    <dbReference type="NCBI Taxonomy" id="1868324"/>
    <lineage>
        <taxon>Bacteria</taxon>
        <taxon>Pseudomonadati</taxon>
        <taxon>Chlorobiota</taxon>
        <taxon>Chlorobiia</taxon>
        <taxon>Chlorobiales</taxon>
        <taxon>Candidatus Thermochlorobacteriaceae</taxon>
        <taxon>Candidatus Thermochlorobacter</taxon>
    </lineage>
</organism>
<dbReference type="CDD" id="cd06464">
    <property type="entry name" value="ACD_sHsps-like"/>
    <property type="match status" value="1"/>
</dbReference>
<evidence type="ECO:0000256" key="1">
    <source>
        <dbReference type="PROSITE-ProRule" id="PRU00285"/>
    </source>
</evidence>
<protein>
    <submittedName>
        <fullName evidence="5">Hsp20/alpha crystallin family protein</fullName>
    </submittedName>
</protein>
<dbReference type="Pfam" id="PF00011">
    <property type="entry name" value="HSP20"/>
    <property type="match status" value="1"/>
</dbReference>
<dbReference type="PROSITE" id="PS01031">
    <property type="entry name" value="SHSP"/>
    <property type="match status" value="1"/>
</dbReference>
<evidence type="ECO:0000256" key="2">
    <source>
        <dbReference type="RuleBase" id="RU003616"/>
    </source>
</evidence>
<evidence type="ECO:0000313" key="4">
    <source>
        <dbReference type="EMBL" id="RFM23577.1"/>
    </source>
</evidence>
<evidence type="ECO:0000313" key="5">
    <source>
        <dbReference type="EMBL" id="RFM24086.1"/>
    </source>
</evidence>
<dbReference type="EMBL" id="PHFL01000062">
    <property type="protein sequence ID" value="RFM23577.1"/>
    <property type="molecule type" value="Genomic_DNA"/>
</dbReference>
<dbReference type="InterPro" id="IPR031107">
    <property type="entry name" value="Small_HSP"/>
</dbReference>
<proteinExistence type="inferred from homology"/>
<name>A0A395M001_9BACT</name>
<reference evidence="5" key="2">
    <citation type="submission" date="2017-08" db="EMBL/GenBank/DDBJ databases">
        <authorList>
            <person name="de Groot N.N."/>
        </authorList>
    </citation>
    <scope>NUCLEOTIDE SEQUENCE</scope>
    <source>
        <strain evidence="5">OS</strain>
    </source>
</reference>
<evidence type="ECO:0000259" key="3">
    <source>
        <dbReference type="PROSITE" id="PS01031"/>
    </source>
</evidence>
<gene>
    <name evidence="5" type="ORF">D0433_07750</name>
    <name evidence="4" type="ORF">D0433_10285</name>
</gene>
<comment type="similarity">
    <text evidence="1 2">Belongs to the small heat shock protein (HSP20) family.</text>
</comment>
<dbReference type="Gene3D" id="2.60.40.790">
    <property type="match status" value="1"/>
</dbReference>
<dbReference type="AlphaFoldDB" id="A0A395M001"/>
<feature type="domain" description="SHSP" evidence="3">
    <location>
        <begin position="34"/>
        <end position="145"/>
    </location>
</feature>
<dbReference type="PANTHER" id="PTHR11527">
    <property type="entry name" value="HEAT-SHOCK PROTEIN 20 FAMILY MEMBER"/>
    <property type="match status" value="1"/>
</dbReference>
<dbReference type="InterPro" id="IPR008978">
    <property type="entry name" value="HSP20-like_chaperone"/>
</dbReference>
<accession>A0A395M001</accession>
<dbReference type="SUPFAM" id="SSF49764">
    <property type="entry name" value="HSP20-like chaperones"/>
    <property type="match status" value="1"/>
</dbReference>
<dbReference type="InterPro" id="IPR002068">
    <property type="entry name" value="A-crystallin/Hsp20_dom"/>
</dbReference>
<evidence type="ECO:0000313" key="6">
    <source>
        <dbReference type="Proteomes" id="UP000266389"/>
    </source>
</evidence>
<comment type="caution">
    <text evidence="5">The sequence shown here is derived from an EMBL/GenBank/DDBJ whole genome shotgun (WGS) entry which is preliminary data.</text>
</comment>
<sequence length="145" mass="16496">MLVKFSQNPFAAIDRVFDEVFKSSFPSLPSMFDAMLDASAFRVDISEDEKNLYIEADLPGVKKEDLKVTIEDNLLTIRAERRAETTESKKNYYRTERVFGSMTRSFTLSDNVNKDAIEAQFSDGVLKLTLPKMEPVVKAKEISVK</sequence>
<reference evidence="5 6" key="1">
    <citation type="journal article" date="2011" name="ISME J.">
        <title>Community ecology of hot spring cyanobacterial mats: predominant populations and their functional potential.</title>
        <authorList>
            <person name="Klatt C.G."/>
            <person name="Wood J.M."/>
            <person name="Rusch D.B."/>
            <person name="Bateson M.M."/>
            <person name="Hamamura N."/>
            <person name="Heidelberg J.F."/>
            <person name="Grossman A.R."/>
            <person name="Bhaya D."/>
            <person name="Cohan F.M."/>
            <person name="Kuhl M."/>
            <person name="Bryant D.A."/>
            <person name="Ward D.M."/>
        </authorList>
    </citation>
    <scope>NUCLEOTIDE SEQUENCE [LARGE SCALE GENOMIC DNA]</scope>
    <source>
        <strain evidence="5">OS</strain>
    </source>
</reference>
<dbReference type="Proteomes" id="UP000266389">
    <property type="component" value="Unassembled WGS sequence"/>
</dbReference>
<dbReference type="EMBL" id="PHFL01000049">
    <property type="protein sequence ID" value="RFM24086.1"/>
    <property type="molecule type" value="Genomic_DNA"/>
</dbReference>